<accession>A0AC35EWD2</accession>
<protein>
    <submittedName>
        <fullName evidence="2">Uncharacterized protein</fullName>
    </submittedName>
</protein>
<dbReference type="Proteomes" id="UP000887580">
    <property type="component" value="Unplaced"/>
</dbReference>
<reference evidence="2" key="1">
    <citation type="submission" date="2022-11" db="UniProtKB">
        <authorList>
            <consortium name="WormBaseParasite"/>
        </authorList>
    </citation>
    <scope>IDENTIFICATION</scope>
</reference>
<sequence length="2065" mass="221986">MSHIPNLHECIRRCYGYRFCYSLTYDHTREKPCIFYLHASDKCPGKDLVNLNEIEYQNKPVSVACLKCGEPKNPQSQSSAKKTDDKPALEFSEDEHSESVPAEGDHIRFTVYIDFYGFFVVLLKEVELLVDDHSAQEVEGEHDHSSSPWSPIVGKKRLCPAETHELVFSYSHEIDHHSRLLMINETKVKSAEECAKICFEHHCNFAQFELKSSTCAFSVNTDNLDTHCKEKSDTRVNKVVLEKDNEGVEMNCIECRQKQPVISESKDDNIQELVAEAKPPATTVGYRQSCIVTFQVFMNEDINAFKTTRIATVSTINECAYICYQNSCSGAIYVPSSDGKAQCKVQMRENEKCNSRLQRHYTFTHDKAVVLSCFRCQPDKPITLSPDAEIIRATTTPRPELTKGRLTTIAPEKAEESLGKEEGPVPPPESSNKVEDTPKTAKPPAMAPTESGQVKPESNAAEEPEVTKPSGTDKSVEKEEEKEKPTDKPEATAESAEKAETSKPSESKKPESAATDKPKETEKTSESSKSESTTPSKPDTSGKTVSLGKVTSGPVDFGGCLITFQADYLSARPSEFKSEFELNLNVESPEICATRCYQDGCTGALYMSNNGTCVLGYGDKHHCNKRPLINFLSLKDAKNGESLWIHCTSCRSGKYGATGSVTGNMNNNKVEMGEQLSEGKSLKAVETTEGPHADATTVASKTEKPSEKVTEEEKPAVTEKPAEDATKVPESEATKAATEEEKTTAAPKDTSATAASSKDGKSEEKVTEAETEKPVVTEKPTSETTITSATEASKSEVKPSSSSKAPEKTAESPSKPVSESEKPHKSEDTDGTQGCLITFQAGDLAKRPKEFTSEFELNLHTETPEICATRCYQDGCTGALFFPKNGTCILGYGDKQYCDKSPILRFYKHSEKETHKESLWIHCTVCRSQRHGETFEPVAEEKLQIEGQNDAENENVTDKTADNLTATSSEQTDATTVSPTDTSVTKAAETKESTILASGITISSTAIEVETTTTKTEETTTNLVDKVIAKIDELANKTTDATTSETTTPQILAEEITTKSPELSNSKVVHETTLGTTIGQEKSESSVAPEITTTEAIKGTTGLSQTETTKITSEAPSEASAIKIETTQKTIGSQSDDKETTVAPSENTVEVTVAAIAEIPTAQTTKMEETDMLTTIQPKVIVASVTASTEIKDETLISTIIKSDSEETTISSVIDSSNKATTTGEKAIETETTRLLTDSITTEKSEAKTTPPLSTSSEITDESVATTTDIIDKAVSKVQALAEKAGELLKKEKETLTTKLPVVETTIAAEQTTTSKIVTAETSDIEATTIKESEPTTVSAESISVNENKSTTSSSVTENRPSTTSANVEITSSKSFTTKSFAQTDKPAVIVDATNVANEKTTISVEQTTEIGTVQTTVEAKIITEAPIESENNDVTTSTSSSAIESSTTIASSVVQNIATSTASINADVTTSEILQTTVDETDKTTAKAIEITVPAVVIVSSTELPIISTTSQITEKTGPTTEIKATTEQGPISSDGVTQTPATISSLKTTNIPIIPIKEKEEVIGTTEALIESENNDVTTSTSSSASSTTFASSVVQNIATSTASINVDVTTSEILQTTVDETDKTTAKAIEITVPAVVIVSSTELPIISTTSQITEKTGSTTESLDIAEIKATTKQGATSSDGVTHTTATTPLETTNIPIIAVEGKEKVITTTEATIEASTTVFLQPTVINDVIQQTEATTKLEEKLQTKTVTTLNENEDVPTTTSETKIEEITTTEEPPSTKKQDIIPVIVPMEENKVTTNIPETTIIIATQTTINPAAAKNLDTSTIVVPTVEPTVTVETASISVAPLANSQSSTTSEPSIKTTVLQTENVSTGKTESVTEPPLITIVTEKATVVPIIIPDEGANKTITNVPEDLVKQTTPTNDERVESTTFVTETVQPPEGSTTKAATVSAVPFDKITTLQPNVETTLLISETSSSSNVVTEVPITVLNEKSTIIPVIIPIAPLDEETSATTVSKEKTTLIPVIVTGEEKIVETTTTVLENTEFLSEQKMITNAENLNAS</sequence>
<name>A0AC35EWD2_9BILA</name>
<evidence type="ECO:0000313" key="2">
    <source>
        <dbReference type="WBParaSite" id="PS1159_v2.g11312.t1"/>
    </source>
</evidence>
<dbReference type="WBParaSite" id="PS1159_v2.g11312.t1">
    <property type="protein sequence ID" value="PS1159_v2.g11312.t1"/>
    <property type="gene ID" value="PS1159_v2.g11312"/>
</dbReference>
<organism evidence="1 2">
    <name type="scientific">Panagrolaimus sp. PS1159</name>
    <dbReference type="NCBI Taxonomy" id="55785"/>
    <lineage>
        <taxon>Eukaryota</taxon>
        <taxon>Metazoa</taxon>
        <taxon>Ecdysozoa</taxon>
        <taxon>Nematoda</taxon>
        <taxon>Chromadorea</taxon>
        <taxon>Rhabditida</taxon>
        <taxon>Tylenchina</taxon>
        <taxon>Panagrolaimomorpha</taxon>
        <taxon>Panagrolaimoidea</taxon>
        <taxon>Panagrolaimidae</taxon>
        <taxon>Panagrolaimus</taxon>
    </lineage>
</organism>
<proteinExistence type="predicted"/>
<evidence type="ECO:0000313" key="1">
    <source>
        <dbReference type="Proteomes" id="UP000887580"/>
    </source>
</evidence>